<dbReference type="SMART" id="SM00641">
    <property type="entry name" value="Glyco_25"/>
    <property type="match status" value="1"/>
</dbReference>
<comment type="catalytic activity">
    <reaction evidence="4">
        <text>Hydrolysis of (1-&gt;4)-beta-linkages between N-acetylmuramic acid and N-acetyl-D-glucosamine residues in a peptidoglycan and between N-acetyl-D-glucosamine residues in chitodextrins.</text>
        <dbReference type="EC" id="3.2.1.17"/>
    </reaction>
</comment>
<dbReference type="PANTHER" id="PTHR34135">
    <property type="entry name" value="LYSOZYME"/>
    <property type="match status" value="1"/>
</dbReference>
<dbReference type="Gene3D" id="3.20.20.80">
    <property type="entry name" value="Glycosidases"/>
    <property type="match status" value="1"/>
</dbReference>
<dbReference type="RefSeq" id="WP_289870253.1">
    <property type="nucleotide sequence ID" value="NZ_JAREWH010000024.1"/>
</dbReference>
<comment type="caution">
    <text evidence="5">The sequence shown here is derived from an EMBL/GenBank/DDBJ whole genome shotgun (WGS) entry which is preliminary data.</text>
</comment>
<dbReference type="PANTHER" id="PTHR34135:SF2">
    <property type="entry name" value="LYSOZYME"/>
    <property type="match status" value="1"/>
</dbReference>
<dbReference type="GO" id="GO:0003796">
    <property type="term" value="F:lysozyme activity"/>
    <property type="evidence" value="ECO:0007669"/>
    <property type="project" value="UniProtKB-EC"/>
</dbReference>
<gene>
    <name evidence="5" type="ORF">P0E79_14220</name>
</gene>
<evidence type="ECO:0000256" key="1">
    <source>
        <dbReference type="ARBA" id="ARBA00010646"/>
    </source>
</evidence>
<name>A0AAW7KJ69_ENTFL</name>
<dbReference type="AlphaFoldDB" id="A0AAW7KJ69"/>
<dbReference type="PROSITE" id="PS00953">
    <property type="entry name" value="GLYCOSYL_HYDROL_F25_1"/>
    <property type="match status" value="1"/>
</dbReference>
<proteinExistence type="inferred from homology"/>
<comment type="similarity">
    <text evidence="1 4">Belongs to the glycosyl hydrolase 25 family.</text>
</comment>
<reference evidence="5" key="1">
    <citation type="journal article" date="2023" name="Pathogens">
        <title>Prevalence of Enterococcus spp. and the Whole-Genome Characteristics of Enterococcus faecium and Enterococcus faecalis Strains Isolated from Free-Living Birds in Poland.</title>
        <authorList>
            <person name="Kwit R."/>
            <person name="Zajac M."/>
            <person name="Smialowska-Weglinska A."/>
            <person name="Skarzynska M."/>
            <person name="Bomba A."/>
            <person name="Lalak A."/>
            <person name="Skrzypiec E."/>
            <person name="Wojdat D."/>
            <person name="Koza W."/>
            <person name="Mikos-Wojewoda E."/>
            <person name="Pasim P."/>
            <person name="Skora M."/>
            <person name="Polak M."/>
            <person name="Wiacek J."/>
            <person name="Wasyl D."/>
        </authorList>
    </citation>
    <scope>NUCLEOTIDE SEQUENCE</scope>
    <source>
        <strain evidence="5">691B_2</strain>
    </source>
</reference>
<evidence type="ECO:0000256" key="4">
    <source>
        <dbReference type="RuleBase" id="RU361176"/>
    </source>
</evidence>
<dbReference type="EC" id="3.2.1.17" evidence="4"/>
<evidence type="ECO:0000313" key="5">
    <source>
        <dbReference type="EMBL" id="MDN3193629.1"/>
    </source>
</evidence>
<dbReference type="InterPro" id="IPR002053">
    <property type="entry name" value="Glyco_hydro_25"/>
</dbReference>
<dbReference type="EMBL" id="JAREWH010000024">
    <property type="protein sequence ID" value="MDN3193629.1"/>
    <property type="molecule type" value="Genomic_DNA"/>
</dbReference>
<evidence type="ECO:0000256" key="2">
    <source>
        <dbReference type="ARBA" id="ARBA00022801"/>
    </source>
</evidence>
<dbReference type="PROSITE" id="PS51904">
    <property type="entry name" value="GLYCOSYL_HYDROL_F25_2"/>
    <property type="match status" value="1"/>
</dbReference>
<dbReference type="GO" id="GO:0009253">
    <property type="term" value="P:peptidoglycan catabolic process"/>
    <property type="evidence" value="ECO:0007669"/>
    <property type="project" value="InterPro"/>
</dbReference>
<dbReference type="Pfam" id="PF01183">
    <property type="entry name" value="Glyco_hydro_25"/>
    <property type="match status" value="1"/>
</dbReference>
<dbReference type="InterPro" id="IPR017853">
    <property type="entry name" value="GH"/>
</dbReference>
<sequence length="265" mass="29641">MKSSAKLFVLGIGLTFGGLITSVPAEAKNIVTSNYELGSFAQNDPVNQPLLRSKRSLSETPPRVDFIDISSHNGEISVEQFQKMKNMGIKGVVVKLTEGTTYKNPLAPSQITNAKKAGLTVSTYHFSWFENQQEAIDQANYYADYAEELGLSKNSVMVNDAETTPMINADATKVSVYFRDQLVKRGFKNVVHYSSASWFNNNWMEYDVLGKENSWVAEWPANPSANNLLHTDTAAWQWSSKGSFDFVPGINFDYNVDYLGRFTNK</sequence>
<protein>
    <recommendedName>
        <fullName evidence="4">Lysozyme</fullName>
        <ecNumber evidence="4">3.2.1.17</ecNumber>
    </recommendedName>
</protein>
<organism evidence="5 6">
    <name type="scientific">Enterococcus faecalis</name>
    <name type="common">Streptococcus faecalis</name>
    <dbReference type="NCBI Taxonomy" id="1351"/>
    <lineage>
        <taxon>Bacteria</taxon>
        <taxon>Bacillati</taxon>
        <taxon>Bacillota</taxon>
        <taxon>Bacilli</taxon>
        <taxon>Lactobacillales</taxon>
        <taxon>Enterococcaceae</taxon>
        <taxon>Enterococcus</taxon>
    </lineage>
</organism>
<evidence type="ECO:0000313" key="6">
    <source>
        <dbReference type="Proteomes" id="UP001173174"/>
    </source>
</evidence>
<dbReference type="GO" id="GO:0016998">
    <property type="term" value="P:cell wall macromolecule catabolic process"/>
    <property type="evidence" value="ECO:0007669"/>
    <property type="project" value="InterPro"/>
</dbReference>
<dbReference type="GO" id="GO:0016052">
    <property type="term" value="P:carbohydrate catabolic process"/>
    <property type="evidence" value="ECO:0007669"/>
    <property type="project" value="TreeGrafter"/>
</dbReference>
<dbReference type="Proteomes" id="UP001173174">
    <property type="component" value="Unassembled WGS sequence"/>
</dbReference>
<dbReference type="InterPro" id="IPR018077">
    <property type="entry name" value="Glyco_hydro_fam25_subgr"/>
</dbReference>
<reference evidence="5" key="2">
    <citation type="submission" date="2023-03" db="EMBL/GenBank/DDBJ databases">
        <authorList>
            <person name="Zajac M."/>
            <person name="Kwit R."/>
            <person name="Wasyl D."/>
        </authorList>
    </citation>
    <scope>NUCLEOTIDE SEQUENCE</scope>
    <source>
        <strain evidence="5">691B_2</strain>
    </source>
</reference>
<keyword evidence="2 4" id="KW-0378">Hydrolase</keyword>
<keyword evidence="3 4" id="KW-0326">Glycosidase</keyword>
<dbReference type="InterPro" id="IPR008270">
    <property type="entry name" value="Glyco_hydro_25_AS"/>
</dbReference>
<accession>A0AAW7KJ69</accession>
<dbReference type="SUPFAM" id="SSF51445">
    <property type="entry name" value="(Trans)glycosidases"/>
    <property type="match status" value="1"/>
</dbReference>
<evidence type="ECO:0000256" key="3">
    <source>
        <dbReference type="ARBA" id="ARBA00023295"/>
    </source>
</evidence>